<dbReference type="Proteomes" id="UP000324748">
    <property type="component" value="Unassembled WGS sequence"/>
</dbReference>
<organism evidence="3 5">
    <name type="scientific">Puccinia graminis f. sp. tritici</name>
    <dbReference type="NCBI Taxonomy" id="56615"/>
    <lineage>
        <taxon>Eukaryota</taxon>
        <taxon>Fungi</taxon>
        <taxon>Dikarya</taxon>
        <taxon>Basidiomycota</taxon>
        <taxon>Pucciniomycotina</taxon>
        <taxon>Pucciniomycetes</taxon>
        <taxon>Pucciniales</taxon>
        <taxon>Pucciniaceae</taxon>
        <taxon>Puccinia</taxon>
    </lineage>
</organism>
<protein>
    <submittedName>
        <fullName evidence="3">Uncharacterized protein</fullName>
    </submittedName>
</protein>
<gene>
    <name evidence="2" type="ORF">PGT21_036591</name>
    <name evidence="3" type="ORF">PGTUg99_027212</name>
</gene>
<dbReference type="Proteomes" id="UP000325313">
    <property type="component" value="Unassembled WGS sequence"/>
</dbReference>
<feature type="region of interest" description="Disordered" evidence="1">
    <location>
        <begin position="279"/>
        <end position="321"/>
    </location>
</feature>
<reference evidence="4 5" key="1">
    <citation type="submission" date="2019-05" db="EMBL/GenBank/DDBJ databases">
        <title>Emergence of the Ug99 lineage of the wheat stem rust pathogen through somatic hybridization.</title>
        <authorList>
            <person name="Li F."/>
            <person name="Upadhyaya N.M."/>
            <person name="Sperschneider J."/>
            <person name="Matny O."/>
            <person name="Nguyen-Phuc H."/>
            <person name="Mago R."/>
            <person name="Raley C."/>
            <person name="Miller M.E."/>
            <person name="Silverstein K.A.T."/>
            <person name="Henningsen E."/>
            <person name="Hirsch C.D."/>
            <person name="Visser B."/>
            <person name="Pretorius Z.A."/>
            <person name="Steffenson B.J."/>
            <person name="Schwessinger B."/>
            <person name="Dodds P.N."/>
            <person name="Figueroa M."/>
        </authorList>
    </citation>
    <scope>NUCLEOTIDE SEQUENCE [LARGE SCALE GENOMIC DNA]</scope>
    <source>
        <strain evidence="2">21-0</strain>
        <strain evidence="3 5">Ug99</strain>
    </source>
</reference>
<proteinExistence type="predicted"/>
<dbReference type="AlphaFoldDB" id="A0A5B0PIX3"/>
<sequence length="446" mass="49779">MTIYDPAPGPSRASRITLPPMMMVPQAHQRPLDYNNHDLSQASYLRHPYMAQAEYDYDYEFATNMSYHQPNNDYHQLPQDPGHPVEMQSAQNNHDTGGALSLSLLVAAAHAAQADITYGPSPIHFTSALPLSCELGTSGNYSPALTSVDPQGNWPSVGLGTSDSDRLAPSPPQTPLATPDVIYDTSMMACCRNHSDGPTSHEGKWEMDRITAEHPYIHKPSLPPLSHMDYPHQSLVAHHGHHVHPTEFPVHHPTIPNSTSPIERSQSCNLASRPVIKRTCKRKRGAIKSEGSLDLAGASPGSQSSLRNEKPKQGRKKRSAGYVRPIIIHRKRVGQRLLDMLKSAPTPSKAPSMEISRARCFPFADMKNKLREWYGLQIEWPVEAPFRVDELRSTRRMRLDELERLDKTLDGGEVKLRLSDEVLAEEPHRADEFSFPSDGHTEEQSN</sequence>
<accession>A0A5B0PIX3</accession>
<dbReference type="OrthoDB" id="2496955at2759"/>
<feature type="region of interest" description="Disordered" evidence="1">
    <location>
        <begin position="144"/>
        <end position="176"/>
    </location>
</feature>
<evidence type="ECO:0000313" key="2">
    <source>
        <dbReference type="EMBL" id="KAA1098574.1"/>
    </source>
</evidence>
<name>A0A5B0PIX3_PUCGR</name>
<evidence type="ECO:0000256" key="1">
    <source>
        <dbReference type="SAM" id="MobiDB-lite"/>
    </source>
</evidence>
<comment type="caution">
    <text evidence="3">The sequence shown here is derived from an EMBL/GenBank/DDBJ whole genome shotgun (WGS) entry which is preliminary data.</text>
</comment>
<evidence type="ECO:0000313" key="3">
    <source>
        <dbReference type="EMBL" id="KAA1100418.1"/>
    </source>
</evidence>
<feature type="compositionally biased region" description="Polar residues" evidence="1">
    <location>
        <begin position="144"/>
        <end position="162"/>
    </location>
</feature>
<keyword evidence="4" id="KW-1185">Reference proteome</keyword>
<dbReference type="EMBL" id="VDEP01000341">
    <property type="protein sequence ID" value="KAA1100418.1"/>
    <property type="molecule type" value="Genomic_DNA"/>
</dbReference>
<feature type="region of interest" description="Disordered" evidence="1">
    <location>
        <begin position="425"/>
        <end position="446"/>
    </location>
</feature>
<evidence type="ECO:0000313" key="4">
    <source>
        <dbReference type="Proteomes" id="UP000324748"/>
    </source>
</evidence>
<dbReference type="EMBL" id="VSWC01000066">
    <property type="protein sequence ID" value="KAA1098574.1"/>
    <property type="molecule type" value="Genomic_DNA"/>
</dbReference>
<evidence type="ECO:0000313" key="5">
    <source>
        <dbReference type="Proteomes" id="UP000325313"/>
    </source>
</evidence>